<dbReference type="EnsemblMetazoa" id="Aqu2.1.40301_001">
    <property type="protein sequence ID" value="Aqu2.1.40301_001"/>
    <property type="gene ID" value="Aqu2.1.40301"/>
</dbReference>
<accession>A0A1X7VIW8</accession>
<protein>
    <recommendedName>
        <fullName evidence="2">HAT C-terminal dimerisation domain-containing protein</fullName>
    </recommendedName>
</protein>
<proteinExistence type="predicted"/>
<dbReference type="AlphaFoldDB" id="A0A1X7VIW8"/>
<evidence type="ECO:0008006" key="2">
    <source>
        <dbReference type="Google" id="ProtNLM"/>
    </source>
</evidence>
<dbReference type="PANTHER" id="PTHR37162">
    <property type="entry name" value="HAT FAMILY DIMERISATION DOMAINCONTAINING PROTEIN-RELATED"/>
    <property type="match status" value="1"/>
</dbReference>
<dbReference type="InParanoid" id="A0A1X7VIW8"/>
<dbReference type="PANTHER" id="PTHR37162:SF1">
    <property type="entry name" value="BED-TYPE DOMAIN-CONTAINING PROTEIN"/>
    <property type="match status" value="1"/>
</dbReference>
<organism evidence="1">
    <name type="scientific">Amphimedon queenslandica</name>
    <name type="common">Sponge</name>
    <dbReference type="NCBI Taxonomy" id="400682"/>
    <lineage>
        <taxon>Eukaryota</taxon>
        <taxon>Metazoa</taxon>
        <taxon>Porifera</taxon>
        <taxon>Demospongiae</taxon>
        <taxon>Heteroscleromorpha</taxon>
        <taxon>Haplosclerida</taxon>
        <taxon>Niphatidae</taxon>
        <taxon>Amphimedon</taxon>
    </lineage>
</organism>
<sequence length="434" mass="48384">MKRSSSSSSSNVAKRCPSSDAAATLSSKNYGGAAIYSTKYNKSWQEKWPFSAAVKENPCTFHYTICMKNVICGHQVEADIVRHSETQQHQRNAKALSTNSKLFFPSLQATQLLKDKHNIPLAIADLLSPLFYTVLPDSEIVKSYSSARAKTTCIVNGSVAPSVQAVLVDNMKFAIAIDSSNDNGVEKMNSLTVRFFSEGTEIVETPLLDICLTSCVHWYPVQITKFDIEEMMVNNSFYFDKSTKRNNGLSDYCTFCDTDYRKILKHIQFVITFLICYCPNTSTKEFTNYQQLEESDVMDIPRAATVSENDDGTCCQRMHVIWSELGRKKLPDGSYQLSRIAKIAKLVLVIPHSNAEEERLFSMVTKNKTAFRPNHKLNGTLCSILLVKLGIPDSREQPCHEFEPSKSVLQTAKTAATLYNKAHSSTAASSSSSS</sequence>
<evidence type="ECO:0000313" key="1">
    <source>
        <dbReference type="EnsemblMetazoa" id="Aqu2.1.40301_001"/>
    </source>
</evidence>
<name>A0A1X7VIW8_AMPQE</name>
<dbReference type="OrthoDB" id="6782434at2759"/>
<reference evidence="1" key="1">
    <citation type="submission" date="2017-05" db="UniProtKB">
        <authorList>
            <consortium name="EnsemblMetazoa"/>
        </authorList>
    </citation>
    <scope>IDENTIFICATION</scope>
</reference>